<dbReference type="PANTHER" id="PTHR46382:SF1">
    <property type="entry name" value="PHOSPHATIDATE CYTIDYLYLTRANSFERASE"/>
    <property type="match status" value="1"/>
</dbReference>
<evidence type="ECO:0000256" key="20">
    <source>
        <dbReference type="ARBA" id="ARBA00032253"/>
    </source>
</evidence>
<evidence type="ECO:0000256" key="11">
    <source>
        <dbReference type="ARBA" id="ARBA00022692"/>
    </source>
</evidence>
<evidence type="ECO:0000256" key="16">
    <source>
        <dbReference type="ARBA" id="ARBA00023209"/>
    </source>
</evidence>
<keyword evidence="15 24" id="KW-0472">Membrane</keyword>
<evidence type="ECO:0000256" key="7">
    <source>
        <dbReference type="ARBA" id="ARBA00019373"/>
    </source>
</evidence>
<dbReference type="GO" id="GO:0016024">
    <property type="term" value="P:CDP-diacylglycerol biosynthetic process"/>
    <property type="evidence" value="ECO:0007669"/>
    <property type="project" value="TreeGrafter"/>
</dbReference>
<evidence type="ECO:0000256" key="23">
    <source>
        <dbReference type="ARBA" id="ARBA00033406"/>
    </source>
</evidence>
<dbReference type="GO" id="GO:0005886">
    <property type="term" value="C:plasma membrane"/>
    <property type="evidence" value="ECO:0007669"/>
    <property type="project" value="UniProtKB-SubCell"/>
</dbReference>
<keyword evidence="14" id="KW-0443">Lipid metabolism</keyword>
<dbReference type="PANTHER" id="PTHR46382">
    <property type="entry name" value="PHOSPHATIDATE CYTIDYLYLTRANSFERASE"/>
    <property type="match status" value="1"/>
</dbReference>
<dbReference type="AlphaFoldDB" id="A0A855X3K0"/>
<evidence type="ECO:0000256" key="2">
    <source>
        <dbReference type="ARBA" id="ARBA00004651"/>
    </source>
</evidence>
<evidence type="ECO:0000256" key="8">
    <source>
        <dbReference type="ARBA" id="ARBA00022475"/>
    </source>
</evidence>
<keyword evidence="12" id="KW-0548">Nucleotidyltransferase</keyword>
<evidence type="ECO:0000256" key="10">
    <source>
        <dbReference type="ARBA" id="ARBA00022679"/>
    </source>
</evidence>
<evidence type="ECO:0000256" key="12">
    <source>
        <dbReference type="ARBA" id="ARBA00022695"/>
    </source>
</evidence>
<comment type="caution">
    <text evidence="25">The sequence shown here is derived from an EMBL/GenBank/DDBJ whole genome shotgun (WGS) entry which is preliminary data.</text>
</comment>
<evidence type="ECO:0000256" key="19">
    <source>
        <dbReference type="ARBA" id="ARBA00031825"/>
    </source>
</evidence>
<evidence type="ECO:0000256" key="4">
    <source>
        <dbReference type="ARBA" id="ARBA00005189"/>
    </source>
</evidence>
<gene>
    <name evidence="25" type="ORF">C3F09_11800</name>
</gene>
<evidence type="ECO:0000256" key="22">
    <source>
        <dbReference type="ARBA" id="ARBA00032743"/>
    </source>
</evidence>
<accession>A0A855X3K0</accession>
<keyword evidence="17" id="KW-1208">Phospholipid metabolism</keyword>
<reference evidence="25 26" key="1">
    <citation type="journal article" date="2018" name="ISME J.">
        <title>A methanotrophic archaeon couples anaerobic oxidation of methane to Fe(III) reduction.</title>
        <authorList>
            <person name="Cai C."/>
            <person name="Leu A.O."/>
            <person name="Xie G.J."/>
            <person name="Guo J."/>
            <person name="Feng Y."/>
            <person name="Zhao J.X."/>
            <person name="Tyson G.W."/>
            <person name="Yuan Z."/>
            <person name="Hu S."/>
        </authorList>
    </citation>
    <scope>NUCLEOTIDE SEQUENCE [LARGE SCALE GENOMIC DNA]</scope>
    <source>
        <strain evidence="25">FeB_12</strain>
    </source>
</reference>
<feature type="transmembrane region" description="Helical" evidence="24">
    <location>
        <begin position="161"/>
        <end position="179"/>
    </location>
</feature>
<keyword evidence="11 24" id="KW-0812">Transmembrane</keyword>
<feature type="transmembrane region" description="Helical" evidence="24">
    <location>
        <begin position="28"/>
        <end position="47"/>
    </location>
</feature>
<evidence type="ECO:0000256" key="6">
    <source>
        <dbReference type="ARBA" id="ARBA00012487"/>
    </source>
</evidence>
<proteinExistence type="inferred from homology"/>
<organism evidence="25 26">
    <name type="scientific">candidate division GN15 bacterium</name>
    <dbReference type="NCBI Taxonomy" id="2072418"/>
    <lineage>
        <taxon>Bacteria</taxon>
        <taxon>candidate division GN15</taxon>
    </lineage>
</organism>
<feature type="transmembrane region" description="Helical" evidence="24">
    <location>
        <begin position="123"/>
        <end position="141"/>
    </location>
</feature>
<sequence length="291" mass="31597">MSRNLLIRTAVAAVTIPLILWISYQGGIWLFGMVALFAGAALLEFLMNEGFRAGELLFWMAFIAVIGCLMAVSIVLPPFPVHSPQAGHSPLSVVAPVIIVFFLLSGMWSATGKRPPAELFQRHARLFWGVAYIGLLYPFVYAVGFDDRIRQLSTANSGGDLLLFLFGLLWVGDTAAMGIGKWLGRHKLAPAVSPNKTVEGFIGGLVGSLAVGVLMAFWKFDQLPMYHVLLLALGCSLFGQLGDLAESMWKRSLGIKDSSAIIPGHGGVLDRFDSLLFAAPFMYGYLTWLVG</sequence>
<feature type="transmembrane region" description="Helical" evidence="24">
    <location>
        <begin position="200"/>
        <end position="218"/>
    </location>
</feature>
<comment type="pathway">
    <text evidence="3">Phospholipid metabolism; CDP-diacylglycerol biosynthesis; CDP-diacylglycerol from sn-glycerol 3-phosphate: step 3/3.</text>
</comment>
<keyword evidence="16" id="KW-0594">Phospholipid biosynthesis</keyword>
<evidence type="ECO:0000313" key="25">
    <source>
        <dbReference type="EMBL" id="PWB68384.1"/>
    </source>
</evidence>
<feature type="transmembrane region" description="Helical" evidence="24">
    <location>
        <begin position="5"/>
        <end position="22"/>
    </location>
</feature>
<evidence type="ECO:0000256" key="9">
    <source>
        <dbReference type="ARBA" id="ARBA00022516"/>
    </source>
</evidence>
<evidence type="ECO:0000256" key="15">
    <source>
        <dbReference type="ARBA" id="ARBA00023136"/>
    </source>
</evidence>
<comment type="catalytic activity">
    <reaction evidence="1">
        <text>a 1,2-diacyl-sn-glycero-3-phosphate + CTP + H(+) = a CDP-1,2-diacyl-sn-glycerol + diphosphate</text>
        <dbReference type="Rhea" id="RHEA:16229"/>
        <dbReference type="ChEBI" id="CHEBI:15378"/>
        <dbReference type="ChEBI" id="CHEBI:33019"/>
        <dbReference type="ChEBI" id="CHEBI:37563"/>
        <dbReference type="ChEBI" id="CHEBI:58332"/>
        <dbReference type="ChEBI" id="CHEBI:58608"/>
        <dbReference type="EC" id="2.7.7.41"/>
    </reaction>
</comment>
<dbReference type="GO" id="GO:0004605">
    <property type="term" value="F:phosphatidate cytidylyltransferase activity"/>
    <property type="evidence" value="ECO:0007669"/>
    <property type="project" value="UniProtKB-EC"/>
</dbReference>
<dbReference type="EMBL" id="PQAP01000203">
    <property type="protein sequence ID" value="PWB68384.1"/>
    <property type="molecule type" value="Genomic_DNA"/>
</dbReference>
<evidence type="ECO:0000313" key="26">
    <source>
        <dbReference type="Proteomes" id="UP000250918"/>
    </source>
</evidence>
<evidence type="ECO:0000256" key="13">
    <source>
        <dbReference type="ARBA" id="ARBA00022989"/>
    </source>
</evidence>
<evidence type="ECO:0000256" key="17">
    <source>
        <dbReference type="ARBA" id="ARBA00023264"/>
    </source>
</evidence>
<keyword evidence="9" id="KW-0444">Lipid biosynthesis</keyword>
<feature type="transmembrane region" description="Helical" evidence="24">
    <location>
        <begin position="56"/>
        <end position="79"/>
    </location>
</feature>
<evidence type="ECO:0000256" key="14">
    <source>
        <dbReference type="ARBA" id="ARBA00023098"/>
    </source>
</evidence>
<comment type="subcellular location">
    <subcellularLocation>
        <location evidence="2">Cell membrane</location>
        <topology evidence="2">Multi-pass membrane protein</topology>
    </subcellularLocation>
</comment>
<evidence type="ECO:0000256" key="18">
    <source>
        <dbReference type="ARBA" id="ARBA00029893"/>
    </source>
</evidence>
<evidence type="ECO:0000256" key="1">
    <source>
        <dbReference type="ARBA" id="ARBA00001698"/>
    </source>
</evidence>
<feature type="transmembrane region" description="Helical" evidence="24">
    <location>
        <begin position="91"/>
        <end position="111"/>
    </location>
</feature>
<keyword evidence="10" id="KW-0808">Transferase</keyword>
<evidence type="ECO:0000256" key="21">
    <source>
        <dbReference type="ARBA" id="ARBA00032396"/>
    </source>
</evidence>
<evidence type="ECO:0000256" key="5">
    <source>
        <dbReference type="ARBA" id="ARBA00010185"/>
    </source>
</evidence>
<evidence type="ECO:0000256" key="3">
    <source>
        <dbReference type="ARBA" id="ARBA00005119"/>
    </source>
</evidence>
<dbReference type="EC" id="2.7.7.41" evidence="6"/>
<comment type="similarity">
    <text evidence="5">Belongs to the CDS family.</text>
</comment>
<evidence type="ECO:0000256" key="24">
    <source>
        <dbReference type="SAM" id="Phobius"/>
    </source>
</evidence>
<comment type="pathway">
    <text evidence="4">Lipid metabolism.</text>
</comment>
<dbReference type="Proteomes" id="UP000250918">
    <property type="component" value="Unassembled WGS sequence"/>
</dbReference>
<keyword evidence="13 24" id="KW-1133">Transmembrane helix</keyword>
<dbReference type="Pfam" id="PF01148">
    <property type="entry name" value="CTP_transf_1"/>
    <property type="match status" value="1"/>
</dbReference>
<feature type="transmembrane region" description="Helical" evidence="24">
    <location>
        <begin position="224"/>
        <end position="242"/>
    </location>
</feature>
<name>A0A855X3K0_9BACT</name>
<protein>
    <recommendedName>
        <fullName evidence="7">Phosphatidate cytidylyltransferase</fullName>
        <ecNumber evidence="6">2.7.7.41</ecNumber>
    </recommendedName>
    <alternativeName>
        <fullName evidence="20">CDP-DAG synthase</fullName>
    </alternativeName>
    <alternativeName>
        <fullName evidence="22">CDP-DG synthase</fullName>
    </alternativeName>
    <alternativeName>
        <fullName evidence="18">CDP-diacylglycerol synthase</fullName>
    </alternativeName>
    <alternativeName>
        <fullName evidence="21">CDP-diglyceride pyrophosphorylase</fullName>
    </alternativeName>
    <alternativeName>
        <fullName evidence="23">CDP-diglyceride synthase</fullName>
    </alternativeName>
    <alternativeName>
        <fullName evidence="19">CTP:phosphatidate cytidylyltransferase</fullName>
    </alternativeName>
</protein>
<keyword evidence="8" id="KW-1003">Cell membrane</keyword>